<evidence type="ECO:0000313" key="4">
    <source>
        <dbReference type="Proteomes" id="UP000064183"/>
    </source>
</evidence>
<feature type="transmembrane region" description="Helical" evidence="2">
    <location>
        <begin position="9"/>
        <end position="27"/>
    </location>
</feature>
<sequence>MPRPTAAQFAYGSATVVATTLALLLLFRTESGVGVAAVGATALALGLLVALRLPHPGHRTAEGAGRTATDRASAAARTHHALEGVGARERVPAARSSARPSGRSSARTDEHSLRR</sequence>
<keyword evidence="2" id="KW-0812">Transmembrane</keyword>
<feature type="compositionally biased region" description="Basic and acidic residues" evidence="1">
    <location>
        <begin position="106"/>
        <end position="115"/>
    </location>
</feature>
<feature type="region of interest" description="Disordered" evidence="1">
    <location>
        <begin position="77"/>
        <end position="115"/>
    </location>
</feature>
<dbReference type="EMBL" id="CP013738">
    <property type="protein sequence ID" value="ALU94083.1"/>
    <property type="molecule type" value="Genomic_DNA"/>
</dbReference>
<dbReference type="STRING" id="1172567.WQO_12435"/>
<protein>
    <submittedName>
        <fullName evidence="3">Uncharacterized protein</fullName>
    </submittedName>
</protein>
<evidence type="ECO:0000256" key="1">
    <source>
        <dbReference type="SAM" id="MobiDB-lite"/>
    </source>
</evidence>
<accession>A0A0U3LWW3</accession>
<gene>
    <name evidence="3" type="ORF">WQO_12435</name>
</gene>
<evidence type="ECO:0000313" key="3">
    <source>
        <dbReference type="EMBL" id="ALU94083.1"/>
    </source>
</evidence>
<keyword evidence="2" id="KW-0472">Membrane</keyword>
<feature type="compositionally biased region" description="Basic and acidic residues" evidence="1">
    <location>
        <begin position="80"/>
        <end position="92"/>
    </location>
</feature>
<name>A0A0U3LWW3_STRGL</name>
<dbReference type="RefSeq" id="WP_010062075.1">
    <property type="nucleotide sequence ID" value="NZ_CP013738.1"/>
</dbReference>
<dbReference type="GeneID" id="27783148"/>
<keyword evidence="2" id="KW-1133">Transmembrane helix</keyword>
<evidence type="ECO:0000256" key="2">
    <source>
        <dbReference type="SAM" id="Phobius"/>
    </source>
</evidence>
<organism evidence="3 4">
    <name type="scientific">Streptomyces globisporus C-1027</name>
    <dbReference type="NCBI Taxonomy" id="1172567"/>
    <lineage>
        <taxon>Bacteria</taxon>
        <taxon>Bacillati</taxon>
        <taxon>Actinomycetota</taxon>
        <taxon>Actinomycetes</taxon>
        <taxon>Kitasatosporales</taxon>
        <taxon>Streptomycetaceae</taxon>
        <taxon>Streptomyces</taxon>
    </lineage>
</organism>
<dbReference type="KEGG" id="sgb:WQO_12435"/>
<reference evidence="3 4" key="1">
    <citation type="journal article" date="2012" name="J. Bacteriol.">
        <title>Draft genome sequence of Streptomyces globisporus C-1027, which produces an antitumor antibiotic consisting of a nine-membered enediyne with a chromoprotein.</title>
        <authorList>
            <person name="Wang L."/>
            <person name="Wang S."/>
            <person name="He Q."/>
            <person name="Yu T."/>
            <person name="Li Q."/>
            <person name="Hong B."/>
        </authorList>
    </citation>
    <scope>NUCLEOTIDE SEQUENCE [LARGE SCALE GENOMIC DNA]</scope>
    <source>
        <strain evidence="3 4">C-1027</strain>
    </source>
</reference>
<feature type="transmembrane region" description="Helical" evidence="2">
    <location>
        <begin position="33"/>
        <end position="51"/>
    </location>
</feature>
<feature type="compositionally biased region" description="Low complexity" evidence="1">
    <location>
        <begin position="93"/>
        <end position="105"/>
    </location>
</feature>
<dbReference type="Proteomes" id="UP000064183">
    <property type="component" value="Chromosome"/>
</dbReference>
<dbReference type="AlphaFoldDB" id="A0A0U3LWW3"/>
<proteinExistence type="predicted"/>